<comment type="similarity">
    <text evidence="2">Belongs to the ammonia transporter channel (TC 1.A.11.2) family.</text>
</comment>
<dbReference type="InterPro" id="IPR024041">
    <property type="entry name" value="NH4_transpt_AmtB-like_dom"/>
</dbReference>
<keyword evidence="7" id="KW-0924">Ammonia transport</keyword>
<dbReference type="Pfam" id="PF00909">
    <property type="entry name" value="Ammonium_transp"/>
    <property type="match status" value="1"/>
</dbReference>
<evidence type="ECO:0000256" key="7">
    <source>
        <dbReference type="ARBA" id="ARBA00023177"/>
    </source>
</evidence>
<dbReference type="Proteomes" id="UP000681155">
    <property type="component" value="Chromosome"/>
</dbReference>
<dbReference type="EMBL" id="CP075566">
    <property type="protein sequence ID" value="QVW21838.1"/>
    <property type="molecule type" value="Genomic_DNA"/>
</dbReference>
<evidence type="ECO:0000313" key="10">
    <source>
        <dbReference type="EMBL" id="QVW21838.1"/>
    </source>
</evidence>
<dbReference type="InterPro" id="IPR001905">
    <property type="entry name" value="Ammonium_transpt"/>
</dbReference>
<evidence type="ECO:0000256" key="1">
    <source>
        <dbReference type="ARBA" id="ARBA00004141"/>
    </source>
</evidence>
<accession>A0ABX8ESW0</accession>
<keyword evidence="5 8" id="KW-1133">Transmembrane helix</keyword>
<evidence type="ECO:0000256" key="8">
    <source>
        <dbReference type="SAM" id="Phobius"/>
    </source>
</evidence>
<dbReference type="Gene3D" id="1.10.3430.10">
    <property type="entry name" value="Ammonium transporter AmtB like domains"/>
    <property type="match status" value="1"/>
</dbReference>
<evidence type="ECO:0000256" key="4">
    <source>
        <dbReference type="ARBA" id="ARBA00022692"/>
    </source>
</evidence>
<reference evidence="10 11" key="1">
    <citation type="submission" date="2021-05" db="EMBL/GenBank/DDBJ databases">
        <title>Complete genome of the cytokinin-producing biocontrol strain Pseudomonas fluorescens G20-18.</title>
        <authorList>
            <person name="Nielsen T.K."/>
            <person name="Mekureyaw M.F."/>
            <person name="Hansen L.H."/>
            <person name="Nicolaisen M.H."/>
            <person name="Roitsch T.G."/>
            <person name="Hennessy R.C."/>
        </authorList>
    </citation>
    <scope>NUCLEOTIDE SEQUENCE [LARGE SCALE GENOMIC DNA]</scope>
    <source>
        <strain evidence="10 11">G20-18</strain>
    </source>
</reference>
<feature type="domain" description="Ammonium transporter AmtB-like" evidence="9">
    <location>
        <begin position="1"/>
        <end position="94"/>
    </location>
</feature>
<evidence type="ECO:0000256" key="3">
    <source>
        <dbReference type="ARBA" id="ARBA00022448"/>
    </source>
</evidence>
<dbReference type="InterPro" id="IPR029020">
    <property type="entry name" value="Ammonium/urea_transptr"/>
</dbReference>
<keyword evidence="3" id="KW-0813">Transport</keyword>
<feature type="transmembrane region" description="Helical" evidence="8">
    <location>
        <begin position="7"/>
        <end position="26"/>
    </location>
</feature>
<protein>
    <recommendedName>
        <fullName evidence="9">Ammonium transporter AmtB-like domain-containing protein</fullName>
    </recommendedName>
</protein>
<organism evidence="10 11">
    <name type="scientific">Pseudomonas hormoni</name>
    <dbReference type="NCBI Taxonomy" id="3093767"/>
    <lineage>
        <taxon>Bacteria</taxon>
        <taxon>Pseudomonadati</taxon>
        <taxon>Pseudomonadota</taxon>
        <taxon>Gammaproteobacteria</taxon>
        <taxon>Pseudomonadales</taxon>
        <taxon>Pseudomonadaceae</taxon>
        <taxon>Pseudomonas</taxon>
    </lineage>
</organism>
<keyword evidence="6 8" id="KW-0472">Membrane</keyword>
<evidence type="ECO:0000256" key="2">
    <source>
        <dbReference type="ARBA" id="ARBA00005887"/>
    </source>
</evidence>
<evidence type="ECO:0000259" key="9">
    <source>
        <dbReference type="Pfam" id="PF00909"/>
    </source>
</evidence>
<evidence type="ECO:0000313" key="11">
    <source>
        <dbReference type="Proteomes" id="UP000681155"/>
    </source>
</evidence>
<dbReference type="PANTHER" id="PTHR43029:SF10">
    <property type="entry name" value="AMMONIUM TRANSPORTER MEP2"/>
    <property type="match status" value="1"/>
</dbReference>
<keyword evidence="11" id="KW-1185">Reference proteome</keyword>
<comment type="subcellular location">
    <subcellularLocation>
        <location evidence="1">Membrane</location>
        <topology evidence="1">Multi-pass membrane protein</topology>
    </subcellularLocation>
</comment>
<sequence>MDVFGVHGMGGLMGSLLLGIFGSLAWNPHGANGLIYGGTEFFFKQVVVVVCSSIWAFVFTYLMLWVISRFITVRVTEASELSGLDADQLGENAYE</sequence>
<evidence type="ECO:0000256" key="5">
    <source>
        <dbReference type="ARBA" id="ARBA00022989"/>
    </source>
</evidence>
<name>A0ABX8ESW0_9PSED</name>
<dbReference type="PANTHER" id="PTHR43029">
    <property type="entry name" value="AMMONIUM TRANSPORTER MEP2"/>
    <property type="match status" value="1"/>
</dbReference>
<gene>
    <name evidence="10" type="ORF">KJF94_18300</name>
</gene>
<evidence type="ECO:0000256" key="6">
    <source>
        <dbReference type="ARBA" id="ARBA00023136"/>
    </source>
</evidence>
<proteinExistence type="inferred from homology"/>
<feature type="transmembrane region" description="Helical" evidence="8">
    <location>
        <begin position="46"/>
        <end position="67"/>
    </location>
</feature>
<dbReference type="SUPFAM" id="SSF111352">
    <property type="entry name" value="Ammonium transporter"/>
    <property type="match status" value="1"/>
</dbReference>
<keyword evidence="4 8" id="KW-0812">Transmembrane</keyword>